<dbReference type="RefSeq" id="WP_261693344.1">
    <property type="nucleotide sequence ID" value="NZ_CP104694.1"/>
</dbReference>
<name>A0ABY6B907_9GAMM</name>
<gene>
    <name evidence="1" type="ORF">N4264_16575</name>
</gene>
<evidence type="ECO:0000313" key="2">
    <source>
        <dbReference type="Proteomes" id="UP001064632"/>
    </source>
</evidence>
<organism evidence="1 2">
    <name type="scientific">Tahibacter amnicola</name>
    <dbReference type="NCBI Taxonomy" id="2976241"/>
    <lineage>
        <taxon>Bacteria</taxon>
        <taxon>Pseudomonadati</taxon>
        <taxon>Pseudomonadota</taxon>
        <taxon>Gammaproteobacteria</taxon>
        <taxon>Lysobacterales</taxon>
        <taxon>Rhodanobacteraceae</taxon>
        <taxon>Tahibacter</taxon>
    </lineage>
</organism>
<evidence type="ECO:0000313" key="1">
    <source>
        <dbReference type="EMBL" id="UXI66360.1"/>
    </source>
</evidence>
<proteinExistence type="predicted"/>
<dbReference type="EMBL" id="CP104694">
    <property type="protein sequence ID" value="UXI66360.1"/>
    <property type="molecule type" value="Genomic_DNA"/>
</dbReference>
<sequence>MNSQWIPIRTVEGQREAMNRRQRLRPASRALLLSLQGSLTVQDVREQFQALGDVEQALRNLEKRGLVRLVDGFDTACVAMAGVAEVIGPTATPLQMARQFMGCIAHAALGLRAFFFTLKLDRCTTRAGLEEMLPRLHRMLALSRGDVFAAAMVRRIDYLLLQSEHSPGTGKPAFGSGQLPA</sequence>
<dbReference type="Proteomes" id="UP001064632">
    <property type="component" value="Chromosome"/>
</dbReference>
<accession>A0ABY6B907</accession>
<keyword evidence="2" id="KW-1185">Reference proteome</keyword>
<reference evidence="1" key="1">
    <citation type="submission" date="2022-09" db="EMBL/GenBank/DDBJ databases">
        <title>Tahibacter sp. nov., isolated from a fresh water.</title>
        <authorList>
            <person name="Baek J.H."/>
            <person name="Lee J.K."/>
            <person name="Kim J.M."/>
            <person name="Jeon C.O."/>
        </authorList>
    </citation>
    <scope>NUCLEOTIDE SEQUENCE</scope>
    <source>
        <strain evidence="1">W38</strain>
    </source>
</reference>
<protein>
    <submittedName>
        <fullName evidence="1">Uncharacterized protein</fullName>
    </submittedName>
</protein>